<dbReference type="SUPFAM" id="SSF142906">
    <property type="entry name" value="YjbR-like"/>
    <property type="match status" value="1"/>
</dbReference>
<dbReference type="InterPro" id="IPR007351">
    <property type="entry name" value="YjbR"/>
</dbReference>
<dbReference type="EMBL" id="MQWA01000001">
    <property type="protein sequence ID" value="PQJ27227.1"/>
    <property type="molecule type" value="Genomic_DNA"/>
</dbReference>
<proteinExistence type="predicted"/>
<comment type="caution">
    <text evidence="1">The sequence shown here is derived from an EMBL/GenBank/DDBJ whole genome shotgun (WGS) entry which is preliminary data.</text>
</comment>
<dbReference type="InterPro" id="IPR038056">
    <property type="entry name" value="YjbR-like_sf"/>
</dbReference>
<gene>
    <name evidence="1" type="ORF">BSZ32_01085</name>
</gene>
<name>A0A2S7TYA3_9BACT</name>
<evidence type="ECO:0000313" key="2">
    <source>
        <dbReference type="Proteomes" id="UP000239907"/>
    </source>
</evidence>
<dbReference type="Proteomes" id="UP000239907">
    <property type="component" value="Unassembled WGS sequence"/>
</dbReference>
<protein>
    <recommendedName>
        <fullName evidence="3">MmcQ-like protein</fullName>
    </recommendedName>
</protein>
<dbReference type="PANTHER" id="PTHR35145">
    <property type="entry name" value="CYTOPLASMIC PROTEIN-RELATED"/>
    <property type="match status" value="1"/>
</dbReference>
<accession>A0A2S7TYA3</accession>
<evidence type="ECO:0008006" key="3">
    <source>
        <dbReference type="Google" id="ProtNLM"/>
    </source>
</evidence>
<organism evidence="1 2">
    <name type="scientific">Rubritalea profundi</name>
    <dbReference type="NCBI Taxonomy" id="1658618"/>
    <lineage>
        <taxon>Bacteria</taxon>
        <taxon>Pseudomonadati</taxon>
        <taxon>Verrucomicrobiota</taxon>
        <taxon>Verrucomicrobiia</taxon>
        <taxon>Verrucomicrobiales</taxon>
        <taxon>Rubritaleaceae</taxon>
        <taxon>Rubritalea</taxon>
    </lineage>
</organism>
<sequence>MDLAEMIGCCMSLPEVEETTPFGPDALVYKVAGKMFAVTDPQRVPVGINLKCDPERALDLRDQYDAIQPGWHMNKRHWNTVELNGSLPTALLHDLVEHSYRLVVAGLKKDQRKSIEDRLEIS</sequence>
<reference evidence="1 2" key="1">
    <citation type="submission" date="2016-12" db="EMBL/GenBank/DDBJ databases">
        <title>Study of bacterial adaptation to deep sea.</title>
        <authorList>
            <person name="Song J."/>
            <person name="Yoshizawa S."/>
            <person name="Kogure K."/>
        </authorList>
    </citation>
    <scope>NUCLEOTIDE SEQUENCE [LARGE SCALE GENOMIC DNA]</scope>
    <source>
        <strain evidence="1 2">SAORIC-165</strain>
    </source>
</reference>
<dbReference type="PANTHER" id="PTHR35145:SF1">
    <property type="entry name" value="CYTOPLASMIC PROTEIN"/>
    <property type="match status" value="1"/>
</dbReference>
<dbReference type="Gene3D" id="3.90.1150.30">
    <property type="match status" value="1"/>
</dbReference>
<dbReference type="InterPro" id="IPR058532">
    <property type="entry name" value="YjbR/MT2646/Rv2570-like"/>
</dbReference>
<dbReference type="RefSeq" id="WP_105044730.1">
    <property type="nucleotide sequence ID" value="NZ_MQWA01000001.1"/>
</dbReference>
<dbReference type="AlphaFoldDB" id="A0A2S7TYA3"/>
<dbReference type="Pfam" id="PF04237">
    <property type="entry name" value="YjbR"/>
    <property type="match status" value="1"/>
</dbReference>
<evidence type="ECO:0000313" key="1">
    <source>
        <dbReference type="EMBL" id="PQJ27227.1"/>
    </source>
</evidence>
<dbReference type="OrthoDB" id="9789813at2"/>
<keyword evidence="2" id="KW-1185">Reference proteome</keyword>